<dbReference type="AlphaFoldDB" id="A0A2I1JXS5"/>
<keyword evidence="3 5" id="KW-0732">Signal</keyword>
<comment type="caution">
    <text evidence="7">The sequence shown here is derived from an EMBL/GenBank/DDBJ whole genome shotgun (WGS) entry which is preliminary data.</text>
</comment>
<dbReference type="Pfam" id="PF13458">
    <property type="entry name" value="Peripla_BP_6"/>
    <property type="match status" value="1"/>
</dbReference>
<proteinExistence type="inferred from homology"/>
<dbReference type="PANTHER" id="PTHR30483">
    <property type="entry name" value="LEUCINE-SPECIFIC-BINDING PROTEIN"/>
    <property type="match status" value="1"/>
</dbReference>
<evidence type="ECO:0000256" key="4">
    <source>
        <dbReference type="ARBA" id="ARBA00022970"/>
    </source>
</evidence>
<name>A0A2I1JXS5_9LACT</name>
<keyword evidence="2" id="KW-0813">Transport</keyword>
<dbReference type="InterPro" id="IPR028081">
    <property type="entry name" value="Leu-bd"/>
</dbReference>
<dbReference type="Proteomes" id="UP000234384">
    <property type="component" value="Unassembled WGS sequence"/>
</dbReference>
<gene>
    <name evidence="7" type="ORF">CYJ57_06090</name>
</gene>
<sequence>MRRKQTHIFIKIGVIFALLSNLFSLNVNGAANEETGEPIKIGANYELSGSAASYGQQMLEGLELAVAQVNHAGGLLGGRPIKIISYDNKSDITESASVAQRLVSQGVVGVVGPALTGTTQAQLPILEQAGIPSVSPSATDDAMPFDKNGNVLKYFFRVCFSNSYQGQIGARFVANELGAKRAVVLTDQAADYSQGLVDAFSEEFQQLGGEIVFDTAFQSGDTDYSAILTSLFGIDYDVIYLPAYYNEAGLFIKQARELGITQPIVGTDGYSSPVLLELTGPAAANDIYYTDHFSPESDDPAIQSFLSDYQIRFDKPAGTWQALGYDAARLIFDAIERAGSDDPAKITEALAATTDFRGVAGTFAIDANHNPVKPAIMIELQQGTIHSAKFVK</sequence>
<dbReference type="InterPro" id="IPR028082">
    <property type="entry name" value="Peripla_BP_I"/>
</dbReference>
<evidence type="ECO:0000313" key="7">
    <source>
        <dbReference type="EMBL" id="PKY88180.1"/>
    </source>
</evidence>
<dbReference type="InterPro" id="IPR051010">
    <property type="entry name" value="BCAA_transport"/>
</dbReference>
<evidence type="ECO:0000256" key="3">
    <source>
        <dbReference type="ARBA" id="ARBA00022729"/>
    </source>
</evidence>
<dbReference type="EMBL" id="PKHE01000016">
    <property type="protein sequence ID" value="PKY88180.1"/>
    <property type="molecule type" value="Genomic_DNA"/>
</dbReference>
<dbReference type="InterPro" id="IPR000709">
    <property type="entry name" value="Leu_Ile_Val-bd"/>
</dbReference>
<dbReference type="SUPFAM" id="SSF53822">
    <property type="entry name" value="Periplasmic binding protein-like I"/>
    <property type="match status" value="1"/>
</dbReference>
<evidence type="ECO:0000256" key="5">
    <source>
        <dbReference type="SAM" id="SignalP"/>
    </source>
</evidence>
<reference evidence="7 8" key="1">
    <citation type="submission" date="2017-12" db="EMBL/GenBank/DDBJ databases">
        <title>Phylogenetic diversity of female urinary microbiome.</title>
        <authorList>
            <person name="Thomas-White K."/>
            <person name="Wolfe A.J."/>
        </authorList>
    </citation>
    <scope>NUCLEOTIDE SEQUENCE [LARGE SCALE GENOMIC DNA]</scope>
    <source>
        <strain evidence="7 8">UMB0898</strain>
    </source>
</reference>
<protein>
    <submittedName>
        <fullName evidence="7">Branched-chain amino acid ABC transporter substrate-binding protein</fullName>
    </submittedName>
</protein>
<dbReference type="CDD" id="cd06347">
    <property type="entry name" value="PBP1_ABC_LivK_ligand_binding-like"/>
    <property type="match status" value="1"/>
</dbReference>
<dbReference type="PRINTS" id="PR00337">
    <property type="entry name" value="LEUILEVALBP"/>
</dbReference>
<feature type="domain" description="Leucine-binding protein" evidence="6">
    <location>
        <begin position="38"/>
        <end position="382"/>
    </location>
</feature>
<evidence type="ECO:0000256" key="1">
    <source>
        <dbReference type="ARBA" id="ARBA00010062"/>
    </source>
</evidence>
<comment type="similarity">
    <text evidence="1">Belongs to the leucine-binding protein family.</text>
</comment>
<feature type="chain" id="PRO_5039180822" evidence="5">
    <location>
        <begin position="30"/>
        <end position="392"/>
    </location>
</feature>
<dbReference type="RefSeq" id="WP_101954512.1">
    <property type="nucleotide sequence ID" value="NZ_PKHE01000016.1"/>
</dbReference>
<evidence type="ECO:0000256" key="2">
    <source>
        <dbReference type="ARBA" id="ARBA00022448"/>
    </source>
</evidence>
<dbReference type="PANTHER" id="PTHR30483:SF6">
    <property type="entry name" value="PERIPLASMIC BINDING PROTEIN OF ABC TRANSPORTER FOR NATURAL AMINO ACIDS"/>
    <property type="match status" value="1"/>
</dbReference>
<evidence type="ECO:0000259" key="6">
    <source>
        <dbReference type="Pfam" id="PF13458"/>
    </source>
</evidence>
<organism evidence="7 8">
    <name type="scientific">Falseniella ignava</name>
    <dbReference type="NCBI Taxonomy" id="137730"/>
    <lineage>
        <taxon>Bacteria</taxon>
        <taxon>Bacillati</taxon>
        <taxon>Bacillota</taxon>
        <taxon>Bacilli</taxon>
        <taxon>Lactobacillales</taxon>
        <taxon>Aerococcaceae</taxon>
        <taxon>Falseniella</taxon>
    </lineage>
</organism>
<feature type="signal peptide" evidence="5">
    <location>
        <begin position="1"/>
        <end position="29"/>
    </location>
</feature>
<dbReference type="Gene3D" id="3.40.50.2300">
    <property type="match status" value="2"/>
</dbReference>
<dbReference type="OrthoDB" id="9783240at2"/>
<keyword evidence="4" id="KW-0029">Amino-acid transport</keyword>
<evidence type="ECO:0000313" key="8">
    <source>
        <dbReference type="Proteomes" id="UP000234384"/>
    </source>
</evidence>
<accession>A0A2I1JXS5</accession>
<dbReference type="GO" id="GO:0006865">
    <property type="term" value="P:amino acid transport"/>
    <property type="evidence" value="ECO:0007669"/>
    <property type="project" value="UniProtKB-KW"/>
</dbReference>